<dbReference type="ExpressionAtlas" id="Q9TYY0">
    <property type="expression patterns" value="baseline and differential"/>
</dbReference>
<dbReference type="Gene3D" id="2.60.40.1130">
    <property type="entry name" value="Rab geranylgeranyltransferase alpha-subunit, insert domain"/>
    <property type="match status" value="1"/>
</dbReference>
<sequence length="580" mass="67196">MHFVKKVPTTEEEKAAKQKEHTKRSQQFLHVRDKIVAKREKGEYDDEILSLTQAILEKNADIYTFWNIRRTTIELRMEANEKVQQSADAEEEEKTKSSQKIENLLAGELFLSYECIKSNPKSYSAWYQRAWALQRQSAPDFKKELALCEKALQLDCRNFHCWDHRRIVARMAKRSEAEELEFSNKLINDNFSNYSAWHYRSIALKNIHRDEKTGAPKIDDELIASELQKVKNAFFMDAEDQSAWTYTRWLLEVGSGKEFLRPESHTPIELISASFHGNNTTLVFSRAVTIQFLLTFVDTENTTGWRAFSSTSPNPTSSRVWQYLSDTPLRVVTSNPTDLENISWTELNEQPYVNLDRLKTIYDVVEVPQPAYIGELLEDCKQLIELEPKNKWPLYMRTLVLLEYQPIKSYEEIIKNLENLSENLDPKRSELYKSLISRQNLNFSIREQFERILGPDTDWLTCRYSKLTSLEGVEYLAGFVGSADFSGNRLKEIQRIVLPNLKSLTINENPIESLPPSPCLSHLTFFSIAGTQIASVSAVMPFFQTIPSLDRLVFCETPLVEKTEELRAQLPGVRLIPHWL</sequence>
<dbReference type="UCSC" id="M57.2.2">
    <property type="organism name" value="c. elegans"/>
</dbReference>
<dbReference type="InParanoid" id="Q9TYY0"/>
<dbReference type="STRING" id="6239.M57.2a.2"/>
<dbReference type="PaxDb" id="6239-M57.2a.1"/>
<evidence type="ECO:0000256" key="3">
    <source>
        <dbReference type="ARBA" id="ARBA00014772"/>
    </source>
</evidence>
<evidence type="ECO:0000256" key="9">
    <source>
        <dbReference type="RuleBase" id="RU367120"/>
    </source>
</evidence>
<keyword evidence="4 9" id="KW-0637">Prenyltransferase</keyword>
<dbReference type="InterPro" id="IPR001611">
    <property type="entry name" value="Leu-rich_rpt"/>
</dbReference>
<reference evidence="11 12" key="1">
    <citation type="journal article" date="1998" name="Science">
        <title>Genome sequence of the nematode C. elegans: a platform for investigating biology.</title>
        <authorList>
            <consortium name="The C. elegans sequencing consortium"/>
            <person name="Sulson J.E."/>
            <person name="Waterston R."/>
        </authorList>
    </citation>
    <scope>NUCLEOTIDE SEQUENCE [LARGE SCALE GENOMIC DNA]</scope>
    <source>
        <strain evidence="11 12">Bristol N2</strain>
    </source>
</reference>
<evidence type="ECO:0000256" key="4">
    <source>
        <dbReference type="ARBA" id="ARBA00022602"/>
    </source>
</evidence>
<dbReference type="PROSITE" id="PS51147">
    <property type="entry name" value="PFTA"/>
    <property type="match status" value="5"/>
</dbReference>
<dbReference type="Proteomes" id="UP000001940">
    <property type="component" value="Chromosome IV"/>
</dbReference>
<comment type="function">
    <text evidence="9">Catalyzes the transfer of a geranyl-geranyl moiety from geranyl-geranyl pyrophosphate to cysteines occuring in specific C-terminal amino acid sequences.</text>
</comment>
<dbReference type="OMA" id="NCKQLME"/>
<dbReference type="PANTHER" id="PTHR11129:SF2">
    <property type="entry name" value="GERANYLGERANYL TRANSFERASE TYPE-2 SUBUNIT ALPHA"/>
    <property type="match status" value="1"/>
</dbReference>
<keyword evidence="12" id="KW-1185">Reference proteome</keyword>
<dbReference type="PIR" id="T33742">
    <property type="entry name" value="T33742"/>
</dbReference>
<name>Q9TYY0_CAEEL</name>
<dbReference type="SMR" id="Q9TYY0"/>
<protein>
    <recommendedName>
        <fullName evidence="3 9">Geranylgeranyl transferase type-2 subunit alpha</fullName>
        <ecNumber evidence="2 9">2.5.1.60</ecNumber>
    </recommendedName>
    <alternativeName>
        <fullName evidence="7 9">Geranylgeranyl transferase type II subunit alpha</fullName>
    </alternativeName>
</protein>
<dbReference type="AlphaFoldDB" id="Q9TYY0"/>
<dbReference type="Gene3D" id="3.80.10.10">
    <property type="entry name" value="Ribonuclease Inhibitor"/>
    <property type="match status" value="1"/>
</dbReference>
<dbReference type="SUPFAM" id="SSF48439">
    <property type="entry name" value="Protein prenylyltransferase"/>
    <property type="match status" value="1"/>
</dbReference>
<dbReference type="OrthoDB" id="1658at2759"/>
<dbReference type="Gene3D" id="1.25.40.120">
    <property type="entry name" value="Protein prenylyltransferase"/>
    <property type="match status" value="1"/>
</dbReference>
<evidence type="ECO:0000256" key="10">
    <source>
        <dbReference type="SAM" id="MobiDB-lite"/>
    </source>
</evidence>
<comment type="similarity">
    <text evidence="1 9">Belongs to the protein prenyltransferase subunit alpha family.</text>
</comment>
<evidence type="ECO:0000313" key="13">
    <source>
        <dbReference type="WormBase" id="M57.2a"/>
    </source>
</evidence>
<dbReference type="GO" id="GO:0097354">
    <property type="term" value="P:prenylation"/>
    <property type="evidence" value="ECO:0007669"/>
    <property type="project" value="UniProtKB-UniRule"/>
</dbReference>
<feature type="compositionally biased region" description="Basic and acidic residues" evidence="10">
    <location>
        <begin position="8"/>
        <end position="19"/>
    </location>
</feature>
<dbReference type="GeneID" id="177113"/>
<dbReference type="InterPro" id="IPR002088">
    <property type="entry name" value="Prenyl_trans_a"/>
</dbReference>
<dbReference type="HOGENOM" id="CLU_031996_3_2_1"/>
<evidence type="ECO:0000256" key="6">
    <source>
        <dbReference type="ARBA" id="ARBA00022737"/>
    </source>
</evidence>
<dbReference type="EC" id="2.5.1.60" evidence="2 9"/>
<dbReference type="eggNOG" id="KOG0529">
    <property type="taxonomic scope" value="Eukaryota"/>
</dbReference>
<accession>Q9TYY0</accession>
<evidence type="ECO:0000256" key="1">
    <source>
        <dbReference type="ARBA" id="ARBA00006734"/>
    </source>
</evidence>
<dbReference type="SUPFAM" id="SSF52058">
    <property type="entry name" value="L domain-like"/>
    <property type="match status" value="1"/>
</dbReference>
<dbReference type="GO" id="GO:0004663">
    <property type="term" value="F:Rab geranylgeranyltransferase activity"/>
    <property type="evidence" value="ECO:0007669"/>
    <property type="project" value="UniProtKB-UniRule"/>
</dbReference>
<evidence type="ECO:0000313" key="12">
    <source>
        <dbReference type="Proteomes" id="UP000001940"/>
    </source>
</evidence>
<dbReference type="Pfam" id="PF01239">
    <property type="entry name" value="PPTA"/>
    <property type="match status" value="3"/>
</dbReference>
<dbReference type="EMBL" id="BX284604">
    <property type="protein sequence ID" value="CCD61351.1"/>
    <property type="molecule type" value="Genomic_DNA"/>
</dbReference>
<dbReference type="Reactome" id="R-CEL-8873719">
    <property type="pathway name" value="RAB geranylgeranylation"/>
</dbReference>
<dbReference type="FunCoup" id="Q9TYY0">
    <property type="interactions" value="1450"/>
</dbReference>
<evidence type="ECO:0007829" key="14">
    <source>
        <dbReference type="PeptideAtlas" id="Q9TYY0"/>
    </source>
</evidence>
<evidence type="ECO:0000256" key="5">
    <source>
        <dbReference type="ARBA" id="ARBA00022679"/>
    </source>
</evidence>
<evidence type="ECO:0000313" key="11">
    <source>
        <dbReference type="EMBL" id="CCD61351.1"/>
    </source>
</evidence>
<dbReference type="PROSITE" id="PS51450">
    <property type="entry name" value="LRR"/>
    <property type="match status" value="1"/>
</dbReference>
<dbReference type="GO" id="GO:0005737">
    <property type="term" value="C:cytoplasm"/>
    <property type="evidence" value="ECO:0000318"/>
    <property type="project" value="GO_Central"/>
</dbReference>
<feature type="region of interest" description="Disordered" evidence="10">
    <location>
        <begin position="1"/>
        <end position="25"/>
    </location>
</feature>
<dbReference type="AGR" id="WB:WBGene00019778"/>
<proteinExistence type="evidence at protein level"/>
<dbReference type="GO" id="GO:0005968">
    <property type="term" value="C:Rab-protein geranylgeranyltransferase complex"/>
    <property type="evidence" value="ECO:0000318"/>
    <property type="project" value="GO_Central"/>
</dbReference>
<comment type="catalytic activity">
    <reaction evidence="8 9">
        <text>geranylgeranyl diphosphate + L-cysteinyl-[protein] = S-geranylgeranyl-L-cysteinyl-[protein] + diphosphate</text>
        <dbReference type="Rhea" id="RHEA:21240"/>
        <dbReference type="Rhea" id="RHEA-COMP:10131"/>
        <dbReference type="Rhea" id="RHEA-COMP:11537"/>
        <dbReference type="ChEBI" id="CHEBI:29950"/>
        <dbReference type="ChEBI" id="CHEBI:33019"/>
        <dbReference type="ChEBI" id="CHEBI:57533"/>
        <dbReference type="ChEBI" id="CHEBI:86021"/>
        <dbReference type="EC" id="2.5.1.60"/>
    </reaction>
</comment>
<dbReference type="PANTHER" id="PTHR11129">
    <property type="entry name" value="PROTEIN FARNESYLTRANSFERASE ALPHA SUBUNIT/RAB GERANYLGERANYL TRANSFERASE ALPHA SUBUNIT"/>
    <property type="match status" value="1"/>
</dbReference>
<dbReference type="Bgee" id="WBGene00019778">
    <property type="expression patterns" value="Expressed in adult organism and 4 other cell types or tissues"/>
</dbReference>
<dbReference type="FunFam" id="1.25.40.120:FF:000035">
    <property type="entry name" value="Geranylgeranyl transferase type-2 subunit alpha"/>
    <property type="match status" value="1"/>
</dbReference>
<dbReference type="WormBase" id="M57.2a">
    <property type="protein sequence ID" value="CE19541"/>
    <property type="gene ID" value="WBGene00019778"/>
</dbReference>
<organism evidence="11 12">
    <name type="scientific">Caenorhabditis elegans</name>
    <dbReference type="NCBI Taxonomy" id="6239"/>
    <lineage>
        <taxon>Eukaryota</taxon>
        <taxon>Metazoa</taxon>
        <taxon>Ecdysozoa</taxon>
        <taxon>Nematoda</taxon>
        <taxon>Chromadorea</taxon>
        <taxon>Rhabditida</taxon>
        <taxon>Rhabditina</taxon>
        <taxon>Rhabditomorpha</taxon>
        <taxon>Rhabditoidea</taxon>
        <taxon>Rhabditidae</taxon>
        <taxon>Peloderinae</taxon>
        <taxon>Caenorhabditis</taxon>
    </lineage>
</organism>
<gene>
    <name evidence="11" type="ORF">CELE_M57.2</name>
    <name evidence="11 13" type="ORF">M57.2</name>
</gene>
<dbReference type="GO" id="GO:0006888">
    <property type="term" value="P:endoplasmic reticulum to Golgi vesicle-mediated transport"/>
    <property type="evidence" value="ECO:0000318"/>
    <property type="project" value="GO_Central"/>
</dbReference>
<dbReference type="Reactome" id="R-CEL-6803205">
    <property type="pathway name" value="TP53 regulates transcription of several additional cell death genes whose specific roles in p53-dependent apoptosis remain uncertain"/>
</dbReference>
<dbReference type="CTD" id="177113"/>
<keyword evidence="5 9" id="KW-0808">Transferase</keyword>
<dbReference type="PhylomeDB" id="Q9TYY0"/>
<keyword evidence="14" id="KW-1267">Proteomics identification</keyword>
<evidence type="ECO:0000256" key="7">
    <source>
        <dbReference type="ARBA" id="ARBA00031267"/>
    </source>
</evidence>
<dbReference type="RefSeq" id="NP_500367.1">
    <property type="nucleotide sequence ID" value="NM_067966.4"/>
</dbReference>
<evidence type="ECO:0000256" key="8">
    <source>
        <dbReference type="ARBA" id="ARBA00047658"/>
    </source>
</evidence>
<dbReference type="FunFam" id="3.80.10.10:FF:001282">
    <property type="entry name" value="Protein CBG15026"/>
    <property type="match status" value="1"/>
</dbReference>
<dbReference type="InterPro" id="IPR032675">
    <property type="entry name" value="LRR_dom_sf"/>
</dbReference>
<evidence type="ECO:0000256" key="2">
    <source>
        <dbReference type="ARBA" id="ARBA00012656"/>
    </source>
</evidence>
<keyword evidence="6" id="KW-0677">Repeat</keyword>